<dbReference type="Gene3D" id="2.30.22.10">
    <property type="entry name" value="Head domain of nucleotide exchange factor GrpE"/>
    <property type="match status" value="1"/>
</dbReference>
<dbReference type="InterPro" id="IPR009012">
    <property type="entry name" value="GrpE_head"/>
</dbReference>
<comment type="subcellular location">
    <subcellularLocation>
        <location evidence="3">Cytoplasm</location>
    </subcellularLocation>
</comment>
<keyword evidence="3" id="KW-0963">Cytoplasm</keyword>
<protein>
    <recommendedName>
        <fullName evidence="3 4">Protein GrpE</fullName>
    </recommendedName>
    <alternativeName>
        <fullName evidence="3">HSP-70 cofactor</fullName>
    </alternativeName>
</protein>
<evidence type="ECO:0000256" key="1">
    <source>
        <dbReference type="ARBA" id="ARBA00009054"/>
    </source>
</evidence>
<feature type="region of interest" description="Disordered" evidence="6">
    <location>
        <begin position="1"/>
        <end position="55"/>
    </location>
</feature>
<dbReference type="SUPFAM" id="SSF51064">
    <property type="entry name" value="Head domain of nucleotide exchange factor GrpE"/>
    <property type="match status" value="1"/>
</dbReference>
<dbReference type="PRINTS" id="PR00773">
    <property type="entry name" value="GRPEPROTEIN"/>
</dbReference>
<evidence type="ECO:0000313" key="8">
    <source>
        <dbReference type="Proteomes" id="UP001519289"/>
    </source>
</evidence>
<dbReference type="PANTHER" id="PTHR21237">
    <property type="entry name" value="GRPE PROTEIN"/>
    <property type="match status" value="1"/>
</dbReference>
<dbReference type="PROSITE" id="PS01071">
    <property type="entry name" value="GRPE"/>
    <property type="match status" value="1"/>
</dbReference>
<comment type="function">
    <text evidence="3 4">Participates actively in the response to hyperosmotic and heat shock by preventing the aggregation of stress-denatured proteins, in association with DnaK and GrpE. It is the nucleotide exchange factor for DnaK and may function as a thermosensor. Unfolded proteins bind initially to DnaJ; upon interaction with the DnaJ-bound protein, DnaK hydrolyzes its bound ATP, resulting in the formation of a stable complex. GrpE releases ADP from DnaK; ATP binding to DnaK triggers the release of the substrate protein, thus completing the reaction cycle. Several rounds of ATP-dependent interactions between DnaJ, DnaK and GrpE are required for fully efficient folding.</text>
</comment>
<dbReference type="Gene3D" id="3.90.20.20">
    <property type="match status" value="1"/>
</dbReference>
<evidence type="ECO:0000256" key="6">
    <source>
        <dbReference type="SAM" id="MobiDB-lite"/>
    </source>
</evidence>
<feature type="compositionally biased region" description="Pro residues" evidence="6">
    <location>
        <begin position="12"/>
        <end position="21"/>
    </location>
</feature>
<dbReference type="HAMAP" id="MF_01151">
    <property type="entry name" value="GrpE"/>
    <property type="match status" value="1"/>
</dbReference>
<evidence type="ECO:0000256" key="3">
    <source>
        <dbReference type="HAMAP-Rule" id="MF_01151"/>
    </source>
</evidence>
<keyword evidence="3 4" id="KW-0346">Stress response</keyword>
<keyword evidence="2 3" id="KW-0143">Chaperone</keyword>
<evidence type="ECO:0000256" key="4">
    <source>
        <dbReference type="RuleBase" id="RU000639"/>
    </source>
</evidence>
<dbReference type="NCBIfam" id="NF010738">
    <property type="entry name" value="PRK14140.1"/>
    <property type="match status" value="1"/>
</dbReference>
<evidence type="ECO:0000256" key="5">
    <source>
        <dbReference type="RuleBase" id="RU004478"/>
    </source>
</evidence>
<comment type="similarity">
    <text evidence="1 3 5">Belongs to the GrpE family.</text>
</comment>
<evidence type="ECO:0000313" key="7">
    <source>
        <dbReference type="EMBL" id="MBP2017358.1"/>
    </source>
</evidence>
<sequence length="196" mass="21902">MEEQSRNTPRDQTPPEPPPDGAPEQEQTETAQPAAEAPEAASADQESQAAQAAEAKVAELTERLIRLHADFENYRRRMQREKEEVAVYGNQRLLLNLLPVLDNLERALATPPTPGDERLREGVELTARAFRAVLEKEGVTPIEAVGKPFDPNLHEAMMTDEDPEQEDGVVLAEFQKGYRLGDRVIRASLVKVNRRS</sequence>
<dbReference type="CDD" id="cd00446">
    <property type="entry name" value="GrpE"/>
    <property type="match status" value="1"/>
</dbReference>
<dbReference type="EMBL" id="JAGGLG010000004">
    <property type="protein sequence ID" value="MBP2017358.1"/>
    <property type="molecule type" value="Genomic_DNA"/>
</dbReference>
<dbReference type="RefSeq" id="WP_209465504.1">
    <property type="nucleotide sequence ID" value="NZ_JAGGLG010000004.1"/>
</dbReference>
<proteinExistence type="inferred from homology"/>
<evidence type="ECO:0000256" key="2">
    <source>
        <dbReference type="ARBA" id="ARBA00023186"/>
    </source>
</evidence>
<dbReference type="Pfam" id="PF01025">
    <property type="entry name" value="GrpE"/>
    <property type="match status" value="1"/>
</dbReference>
<comment type="subunit">
    <text evidence="3">Homodimer.</text>
</comment>
<dbReference type="InterPro" id="IPR013805">
    <property type="entry name" value="GrpE_CC"/>
</dbReference>
<gene>
    <name evidence="3" type="primary">grpE</name>
    <name evidence="7" type="ORF">J2Z79_000741</name>
</gene>
<name>A0ABS4JP92_9FIRM</name>
<dbReference type="PANTHER" id="PTHR21237:SF23">
    <property type="entry name" value="GRPE PROTEIN HOMOLOG, MITOCHONDRIAL"/>
    <property type="match status" value="1"/>
</dbReference>
<keyword evidence="8" id="KW-1185">Reference proteome</keyword>
<organism evidence="7 8">
    <name type="scientific">Symbiobacterium terraclitae</name>
    <dbReference type="NCBI Taxonomy" id="557451"/>
    <lineage>
        <taxon>Bacteria</taxon>
        <taxon>Bacillati</taxon>
        <taxon>Bacillota</taxon>
        <taxon>Clostridia</taxon>
        <taxon>Eubacteriales</taxon>
        <taxon>Symbiobacteriaceae</taxon>
        <taxon>Symbiobacterium</taxon>
    </lineage>
</organism>
<reference evidence="7 8" key="1">
    <citation type="submission" date="2021-03" db="EMBL/GenBank/DDBJ databases">
        <title>Genomic Encyclopedia of Type Strains, Phase IV (KMG-IV): sequencing the most valuable type-strain genomes for metagenomic binning, comparative biology and taxonomic classification.</title>
        <authorList>
            <person name="Goeker M."/>
        </authorList>
    </citation>
    <scope>NUCLEOTIDE SEQUENCE [LARGE SCALE GENOMIC DNA]</scope>
    <source>
        <strain evidence="7 8">DSM 27138</strain>
    </source>
</reference>
<feature type="compositionally biased region" description="Low complexity" evidence="6">
    <location>
        <begin position="22"/>
        <end position="55"/>
    </location>
</feature>
<comment type="caution">
    <text evidence="7">The sequence shown here is derived from an EMBL/GenBank/DDBJ whole genome shotgun (WGS) entry which is preliminary data.</text>
</comment>
<dbReference type="Proteomes" id="UP001519289">
    <property type="component" value="Unassembled WGS sequence"/>
</dbReference>
<accession>A0ABS4JP92</accession>
<dbReference type="SUPFAM" id="SSF58014">
    <property type="entry name" value="Coiled-coil domain of nucleotide exchange factor GrpE"/>
    <property type="match status" value="1"/>
</dbReference>
<dbReference type="InterPro" id="IPR000740">
    <property type="entry name" value="GrpE"/>
</dbReference>